<keyword evidence="1 5" id="KW-0489">Methyltransferase</keyword>
<dbReference type="AlphaFoldDB" id="A0A5C6D1W7"/>
<keyword evidence="3" id="KW-0949">S-adenosyl-L-methionine</keyword>
<dbReference type="PANTHER" id="PTHR43836:SF2">
    <property type="entry name" value="CATECHOL O-METHYLTRANSFERASE 1-RELATED"/>
    <property type="match status" value="1"/>
</dbReference>
<evidence type="ECO:0000256" key="2">
    <source>
        <dbReference type="ARBA" id="ARBA00022679"/>
    </source>
</evidence>
<proteinExistence type="predicted"/>
<evidence type="ECO:0000256" key="1">
    <source>
        <dbReference type="ARBA" id="ARBA00022603"/>
    </source>
</evidence>
<dbReference type="GO" id="GO:0032259">
    <property type="term" value="P:methylation"/>
    <property type="evidence" value="ECO:0007669"/>
    <property type="project" value="UniProtKB-KW"/>
</dbReference>
<keyword evidence="2 5" id="KW-0808">Transferase</keyword>
<dbReference type="Pfam" id="PF01596">
    <property type="entry name" value="Methyltransf_3"/>
    <property type="match status" value="1"/>
</dbReference>
<keyword evidence="6" id="KW-1185">Reference proteome</keyword>
<keyword evidence="4" id="KW-0732">Signal</keyword>
<name>A0A5C6D1W7_9BACT</name>
<dbReference type="InterPro" id="IPR029063">
    <property type="entry name" value="SAM-dependent_MTases_sf"/>
</dbReference>
<evidence type="ECO:0000256" key="4">
    <source>
        <dbReference type="SAM" id="SignalP"/>
    </source>
</evidence>
<dbReference type="Proteomes" id="UP000319143">
    <property type="component" value="Unassembled WGS sequence"/>
</dbReference>
<dbReference type="InterPro" id="IPR002935">
    <property type="entry name" value="SAM_O-MeTrfase"/>
</dbReference>
<accession>A0A5C6D1W7</accession>
<dbReference type="Gene3D" id="3.40.50.150">
    <property type="entry name" value="Vaccinia Virus protein VP39"/>
    <property type="match status" value="1"/>
</dbReference>
<reference evidence="5 6" key="1">
    <citation type="submission" date="2019-02" db="EMBL/GenBank/DDBJ databases">
        <title>Deep-cultivation of Planctomycetes and their phenomic and genomic characterization uncovers novel biology.</title>
        <authorList>
            <person name="Wiegand S."/>
            <person name="Jogler M."/>
            <person name="Boedeker C."/>
            <person name="Pinto D."/>
            <person name="Vollmers J."/>
            <person name="Rivas-Marin E."/>
            <person name="Kohn T."/>
            <person name="Peeters S.H."/>
            <person name="Heuer A."/>
            <person name="Rast P."/>
            <person name="Oberbeckmann S."/>
            <person name="Bunk B."/>
            <person name="Jeske O."/>
            <person name="Meyerdierks A."/>
            <person name="Storesund J.E."/>
            <person name="Kallscheuer N."/>
            <person name="Luecker S."/>
            <person name="Lage O.M."/>
            <person name="Pohl T."/>
            <person name="Merkel B.J."/>
            <person name="Hornburger P."/>
            <person name="Mueller R.-W."/>
            <person name="Bruemmer F."/>
            <person name="Labrenz M."/>
            <person name="Spormann A.M."/>
            <person name="Op Den Camp H."/>
            <person name="Overmann J."/>
            <person name="Amann R."/>
            <person name="Jetten M.S.M."/>
            <person name="Mascher T."/>
            <person name="Medema M.H."/>
            <person name="Devos D.P."/>
            <person name="Kaster A.-K."/>
            <person name="Ovreas L."/>
            <person name="Rohde M."/>
            <person name="Galperin M.Y."/>
            <person name="Jogler C."/>
        </authorList>
    </citation>
    <scope>NUCLEOTIDE SEQUENCE [LARGE SCALE GENOMIC DNA]</scope>
    <source>
        <strain evidence="5 6">Poly41</strain>
    </source>
</reference>
<dbReference type="EMBL" id="SJPV01000021">
    <property type="protein sequence ID" value="TWU30728.1"/>
    <property type="molecule type" value="Genomic_DNA"/>
</dbReference>
<comment type="caution">
    <text evidence="5">The sequence shown here is derived from an EMBL/GenBank/DDBJ whole genome shotgun (WGS) entry which is preliminary data.</text>
</comment>
<dbReference type="PROSITE" id="PS51682">
    <property type="entry name" value="SAM_OMT_I"/>
    <property type="match status" value="1"/>
</dbReference>
<organism evidence="5 6">
    <name type="scientific">Novipirellula artificiosorum</name>
    <dbReference type="NCBI Taxonomy" id="2528016"/>
    <lineage>
        <taxon>Bacteria</taxon>
        <taxon>Pseudomonadati</taxon>
        <taxon>Planctomycetota</taxon>
        <taxon>Planctomycetia</taxon>
        <taxon>Pirellulales</taxon>
        <taxon>Pirellulaceae</taxon>
        <taxon>Novipirellula</taxon>
    </lineage>
</organism>
<dbReference type="GO" id="GO:0008171">
    <property type="term" value="F:O-methyltransferase activity"/>
    <property type="evidence" value="ECO:0007669"/>
    <property type="project" value="InterPro"/>
</dbReference>
<dbReference type="RefSeq" id="WP_197231891.1">
    <property type="nucleotide sequence ID" value="NZ_SJPV01000021.1"/>
</dbReference>
<protein>
    <submittedName>
        <fullName evidence="5">Putative O-methyltransferase</fullName>
        <ecNumber evidence="5">2.1.1.-</ecNumber>
    </submittedName>
</protein>
<dbReference type="PANTHER" id="PTHR43836">
    <property type="entry name" value="CATECHOL O-METHYLTRANSFERASE 1-RELATED"/>
    <property type="match status" value="1"/>
</dbReference>
<evidence type="ECO:0000256" key="3">
    <source>
        <dbReference type="ARBA" id="ARBA00022691"/>
    </source>
</evidence>
<dbReference type="EC" id="2.1.1.-" evidence="5"/>
<evidence type="ECO:0000313" key="5">
    <source>
        <dbReference type="EMBL" id="TWU30728.1"/>
    </source>
</evidence>
<evidence type="ECO:0000313" key="6">
    <source>
        <dbReference type="Proteomes" id="UP000319143"/>
    </source>
</evidence>
<gene>
    <name evidence="5" type="ORF">Poly41_66330</name>
</gene>
<sequence length="225" mass="24247" precursor="true">MNHPTLSTAVLTFTFCFAFAGALDTVAALEPGAGNPHVTNDLDASRKAFIEDFNRITLNSTPGDAAMLRILVESSGAKRGVEVGTATGYGAIVMGIAFERTGGKLISVDIDPKMVQTARENLEKVGLSNVVTVVEGDALEVLPRLEGQFDFVYIDAVKSDYLKYFQALEPKLVPGTVIVADNVIKSGKHMADFLEVINGSPNYISNTIRSDETKQDGMLVIYKLK</sequence>
<feature type="chain" id="PRO_5022847726" evidence="4">
    <location>
        <begin position="21"/>
        <end position="225"/>
    </location>
</feature>
<feature type="signal peptide" evidence="4">
    <location>
        <begin position="1"/>
        <end position="20"/>
    </location>
</feature>
<dbReference type="CDD" id="cd02440">
    <property type="entry name" value="AdoMet_MTases"/>
    <property type="match status" value="1"/>
</dbReference>
<dbReference type="SUPFAM" id="SSF53335">
    <property type="entry name" value="S-adenosyl-L-methionine-dependent methyltransferases"/>
    <property type="match status" value="1"/>
</dbReference>